<sequence>MDVNLQGSSLRHVSQAFGQGQQPASANPQLSAEEENEWRIRSMCVLVFCNSQKYHCYTVTRNSMLKVEGQLTDFRRLFGDNLNEKRQAQYDKLEQRTIQLREKYNSSCARVGEPRLGFALSSPAEKTYEELRAYTLKLERQ</sequence>
<dbReference type="AlphaFoldDB" id="A0A550C4N2"/>
<keyword evidence="2" id="KW-1185">Reference proteome</keyword>
<organism evidence="1 2">
    <name type="scientific">Schizophyllum amplum</name>
    <dbReference type="NCBI Taxonomy" id="97359"/>
    <lineage>
        <taxon>Eukaryota</taxon>
        <taxon>Fungi</taxon>
        <taxon>Dikarya</taxon>
        <taxon>Basidiomycota</taxon>
        <taxon>Agaricomycotina</taxon>
        <taxon>Agaricomycetes</taxon>
        <taxon>Agaricomycetidae</taxon>
        <taxon>Agaricales</taxon>
        <taxon>Schizophyllaceae</taxon>
        <taxon>Schizophyllum</taxon>
    </lineage>
</organism>
<accession>A0A550C4N2</accession>
<name>A0A550C4N2_9AGAR</name>
<evidence type="ECO:0000313" key="1">
    <source>
        <dbReference type="EMBL" id="TRM59758.1"/>
    </source>
</evidence>
<protein>
    <submittedName>
        <fullName evidence="1">Uncharacterized protein</fullName>
    </submittedName>
</protein>
<dbReference type="EMBL" id="VDMD01000026">
    <property type="protein sequence ID" value="TRM59758.1"/>
    <property type="molecule type" value="Genomic_DNA"/>
</dbReference>
<evidence type="ECO:0000313" key="2">
    <source>
        <dbReference type="Proteomes" id="UP000320762"/>
    </source>
</evidence>
<reference evidence="1 2" key="1">
    <citation type="journal article" date="2019" name="New Phytol.">
        <title>Comparative genomics reveals unique wood-decay strategies and fruiting body development in the Schizophyllaceae.</title>
        <authorList>
            <person name="Almasi E."/>
            <person name="Sahu N."/>
            <person name="Krizsan K."/>
            <person name="Balint B."/>
            <person name="Kovacs G.M."/>
            <person name="Kiss B."/>
            <person name="Cseklye J."/>
            <person name="Drula E."/>
            <person name="Henrissat B."/>
            <person name="Nagy I."/>
            <person name="Chovatia M."/>
            <person name="Adam C."/>
            <person name="LaButti K."/>
            <person name="Lipzen A."/>
            <person name="Riley R."/>
            <person name="Grigoriev I.V."/>
            <person name="Nagy L.G."/>
        </authorList>
    </citation>
    <scope>NUCLEOTIDE SEQUENCE [LARGE SCALE GENOMIC DNA]</scope>
    <source>
        <strain evidence="1 2">NL-1724</strain>
    </source>
</reference>
<dbReference type="Proteomes" id="UP000320762">
    <property type="component" value="Unassembled WGS sequence"/>
</dbReference>
<gene>
    <name evidence="1" type="ORF">BD626DRAFT_539213</name>
</gene>
<comment type="caution">
    <text evidence="1">The sequence shown here is derived from an EMBL/GenBank/DDBJ whole genome shotgun (WGS) entry which is preliminary data.</text>
</comment>
<proteinExistence type="predicted"/>